<dbReference type="GO" id="GO:0004519">
    <property type="term" value="F:endonuclease activity"/>
    <property type="evidence" value="ECO:0007669"/>
    <property type="project" value="InterPro"/>
</dbReference>
<dbReference type="InterPro" id="IPR046462">
    <property type="entry name" value="TerL_nuclease"/>
</dbReference>
<dbReference type="AlphaFoldDB" id="T2GB60"/>
<dbReference type="STRING" id="1121448.DGI_2056"/>
<proteinExistence type="predicted"/>
<dbReference type="RefSeq" id="WP_021760735.1">
    <property type="nucleotide sequence ID" value="NC_022444.1"/>
</dbReference>
<feature type="domain" description="Terminase large subunit-like endonuclease" evidence="2">
    <location>
        <begin position="221"/>
        <end position="515"/>
    </location>
</feature>
<dbReference type="PATRIC" id="fig|1121448.10.peg.2011"/>
<evidence type="ECO:0000313" key="4">
    <source>
        <dbReference type="Proteomes" id="UP000016587"/>
    </source>
</evidence>
<accession>T2GB60</accession>
<evidence type="ECO:0000313" key="3">
    <source>
        <dbReference type="EMBL" id="AGW13825.1"/>
    </source>
</evidence>
<dbReference type="Pfam" id="PF03354">
    <property type="entry name" value="TerL_ATPase"/>
    <property type="match status" value="1"/>
</dbReference>
<feature type="domain" description="Terminase large subunit-like ATPase" evidence="1">
    <location>
        <begin position="37"/>
        <end position="213"/>
    </location>
</feature>
<dbReference type="KEGG" id="dgg:DGI_2056"/>
<sequence length="532" mass="58807">MASPFRHSLRAAAVIEFLETLRLPDGTGAGQPFVLRDWQKDIIYEVYGPVCAHTGLRTVREALLSIPRKNGKTALVAGLCLVHLCGPEAIRNGQLYSLSVDRDQAGILFNYACAMVYMDDELQARLNVIESRKQIIDPVSGSRYSVLSGEKKGKMGKSSSVIFFDELAEFGSDRALYDALMTSRGAHAEPLVWVFSTQAPDDQALLSQLIDYGEQVRAGEVQDPTFKSFVFAAPEDADPWDEATWHACNPALGDFCSLPTMRETAAKAQRMASAEAAFRNLHLNQRVDAAAHFITPGVWKANGAEPDMDVFEDAEVFAGLDLSGKNDLTALVLTACDAGGTYHVLPFFWTPGDGLRERGERDHIPYVLWRDQGHLEAKPGKTIDYEWVARKIAELHAAFRFASLKFDRYRIYDLLRELDKLGVDAWIDGEEDELPDGIRLVKHGQGFKDFTPAVETVEDLVVEGRLRHGNHPVLSWCAANTRIQTDPAGNRKFDKQKSTGRIDGLVALAMALNGAVVGVTPQEQFNPVAVWA</sequence>
<dbReference type="InterPro" id="IPR046461">
    <property type="entry name" value="TerL_ATPase"/>
</dbReference>
<dbReference type="InterPro" id="IPR005021">
    <property type="entry name" value="Terminase_largesu-like"/>
</dbReference>
<keyword evidence="4" id="KW-1185">Reference proteome</keyword>
<organism evidence="3 4">
    <name type="scientific">Megalodesulfovibrio gigas (strain ATCC 19364 / DSM 1382 / NCIMB 9332 / VKM B-1759)</name>
    <name type="common">Desulfovibrio gigas</name>
    <dbReference type="NCBI Taxonomy" id="1121448"/>
    <lineage>
        <taxon>Bacteria</taxon>
        <taxon>Pseudomonadati</taxon>
        <taxon>Thermodesulfobacteriota</taxon>
        <taxon>Desulfovibrionia</taxon>
        <taxon>Desulfovibrionales</taxon>
        <taxon>Desulfovibrionaceae</taxon>
        <taxon>Megalodesulfovibrio</taxon>
    </lineage>
</organism>
<dbReference type="eggNOG" id="COG4626">
    <property type="taxonomic scope" value="Bacteria"/>
</dbReference>
<dbReference type="OrthoDB" id="9760250at2"/>
<gene>
    <name evidence="3" type="ORF">DGI_2056</name>
</gene>
<protein>
    <submittedName>
        <fullName evidence="3">Putative phage terminase, large subunit</fullName>
    </submittedName>
</protein>
<dbReference type="PANTHER" id="PTHR41287">
    <property type="match status" value="1"/>
</dbReference>
<dbReference type="InterPro" id="IPR027417">
    <property type="entry name" value="P-loop_NTPase"/>
</dbReference>
<dbReference type="PANTHER" id="PTHR41287:SF1">
    <property type="entry name" value="PROTEIN YMFN"/>
    <property type="match status" value="1"/>
</dbReference>
<dbReference type="EMBL" id="CP006585">
    <property type="protein sequence ID" value="AGW13825.1"/>
    <property type="molecule type" value="Genomic_DNA"/>
</dbReference>
<evidence type="ECO:0000259" key="2">
    <source>
        <dbReference type="Pfam" id="PF20441"/>
    </source>
</evidence>
<dbReference type="Pfam" id="PF20441">
    <property type="entry name" value="TerL_nuclease"/>
    <property type="match status" value="1"/>
</dbReference>
<reference evidence="4" key="2">
    <citation type="submission" date="2013-07" db="EMBL/GenBank/DDBJ databases">
        <authorList>
            <person name="Morais-Silva F.O."/>
            <person name="Rezende A.M."/>
            <person name="Pimentel C."/>
            <person name="Resende D.M."/>
            <person name="Santos C.I."/>
            <person name="Clemente C."/>
            <person name="de Oliveira L.M."/>
            <person name="da Silva S.M."/>
            <person name="Costa D.A."/>
            <person name="Varela-Raposo A."/>
            <person name="Horacio E.C.A."/>
            <person name="Matos M."/>
            <person name="Flores O."/>
            <person name="Ruiz J.C."/>
            <person name="Rodrigues-Pousada C."/>
        </authorList>
    </citation>
    <scope>NUCLEOTIDE SEQUENCE [LARGE SCALE GENOMIC DNA]</scope>
    <source>
        <strain evidence="4">ATCC 19364 / DSM 1382 / NCIMB 9332 / VKM B-1759</strain>
    </source>
</reference>
<evidence type="ECO:0000259" key="1">
    <source>
        <dbReference type="Pfam" id="PF03354"/>
    </source>
</evidence>
<dbReference type="Gene3D" id="3.30.420.240">
    <property type="match status" value="1"/>
</dbReference>
<dbReference type="Gene3D" id="3.40.50.300">
    <property type="entry name" value="P-loop containing nucleotide triphosphate hydrolases"/>
    <property type="match status" value="1"/>
</dbReference>
<name>T2GB60_MEGG1</name>
<dbReference type="HOGENOM" id="CLU_026632_6_0_7"/>
<dbReference type="Proteomes" id="UP000016587">
    <property type="component" value="Chromosome"/>
</dbReference>
<reference evidence="3 4" key="1">
    <citation type="journal article" date="2013" name="J. Bacteriol.">
        <title>Roles of HynAB and Ech, the only two hydrogenases found in the model sulfate reducer Desulfovibrio gigas.</title>
        <authorList>
            <person name="Morais-Silva F.O."/>
            <person name="Santos C.I."/>
            <person name="Rodrigues R."/>
            <person name="Pereira I.A."/>
            <person name="Rodrigues-Pousada C."/>
        </authorList>
    </citation>
    <scope>NUCLEOTIDE SEQUENCE [LARGE SCALE GENOMIC DNA]</scope>
    <source>
        <strain evidence="4">ATCC 19364 / DSM 1382 / NCIMB 9332 / VKM B-1759</strain>
    </source>
</reference>